<proteinExistence type="predicted"/>
<organism evidence="4 5">
    <name type="scientific">Sphingobium limneticum</name>
    <dbReference type="NCBI Taxonomy" id="1007511"/>
    <lineage>
        <taxon>Bacteria</taxon>
        <taxon>Pseudomonadati</taxon>
        <taxon>Pseudomonadota</taxon>
        <taxon>Alphaproteobacteria</taxon>
        <taxon>Sphingomonadales</taxon>
        <taxon>Sphingomonadaceae</taxon>
        <taxon>Sphingobium</taxon>
    </lineage>
</organism>
<dbReference type="AlphaFoldDB" id="A0A5J5I7K9"/>
<dbReference type="Pfam" id="PF09990">
    <property type="entry name" value="DUF2231"/>
    <property type="match status" value="1"/>
</dbReference>
<evidence type="ECO:0000313" key="4">
    <source>
        <dbReference type="EMBL" id="KAA9030766.1"/>
    </source>
</evidence>
<dbReference type="Proteomes" id="UP000325933">
    <property type="component" value="Unassembled WGS sequence"/>
</dbReference>
<dbReference type="EMBL" id="VYQA01000005">
    <property type="protein sequence ID" value="KAA9030766.1"/>
    <property type="molecule type" value="Genomic_DNA"/>
</dbReference>
<keyword evidence="1" id="KW-0812">Transmembrane</keyword>
<protein>
    <recommendedName>
        <fullName evidence="2">DUF2231 domain-containing protein</fullName>
    </recommendedName>
</protein>
<accession>A0A5J5I7K9</accession>
<evidence type="ECO:0000259" key="2">
    <source>
        <dbReference type="Pfam" id="PF09990"/>
    </source>
</evidence>
<evidence type="ECO:0000313" key="6">
    <source>
        <dbReference type="Proteomes" id="UP000326364"/>
    </source>
</evidence>
<sequence>MPNRPTGVRPLLHPLHGLLLAFPVALFTVALLTDITYLQTAEIQWTNFSSWLIVGALLGGGLVLIWSIILAIGARRHAHRQPSLIYALLIAIMWIAGLINAFQHSQDAWSSVGVTGLILSIISMVFALSASWVAHRTVREIA</sequence>
<evidence type="ECO:0000313" key="5">
    <source>
        <dbReference type="Proteomes" id="UP000325933"/>
    </source>
</evidence>
<evidence type="ECO:0000313" key="3">
    <source>
        <dbReference type="EMBL" id="KAA9018130.1"/>
    </source>
</evidence>
<reference evidence="5 6" key="1">
    <citation type="submission" date="2019-09" db="EMBL/GenBank/DDBJ databases">
        <authorList>
            <person name="Feng G."/>
        </authorList>
    </citation>
    <scope>NUCLEOTIDE SEQUENCE [LARGE SCALE GENOMIC DNA]</scope>
    <source>
        <strain evidence="4 5">KACC 19283</strain>
        <strain evidence="3 6">KACC 19284</strain>
    </source>
</reference>
<name>A0A5J5I7K9_9SPHN</name>
<feature type="transmembrane region" description="Helical" evidence="1">
    <location>
        <begin position="108"/>
        <end position="134"/>
    </location>
</feature>
<dbReference type="Proteomes" id="UP000326364">
    <property type="component" value="Unassembled WGS sequence"/>
</dbReference>
<feature type="transmembrane region" description="Helical" evidence="1">
    <location>
        <begin position="51"/>
        <end position="72"/>
    </location>
</feature>
<dbReference type="InterPro" id="IPR019251">
    <property type="entry name" value="DUF2231_TM"/>
</dbReference>
<gene>
    <name evidence="4" type="ORF">F4U95_08360</name>
    <name evidence="3" type="ORF">F4U96_08410</name>
</gene>
<evidence type="ECO:0000256" key="1">
    <source>
        <dbReference type="SAM" id="Phobius"/>
    </source>
</evidence>
<keyword evidence="1" id="KW-1133">Transmembrane helix</keyword>
<feature type="transmembrane region" description="Helical" evidence="1">
    <location>
        <begin position="84"/>
        <end position="102"/>
    </location>
</feature>
<feature type="domain" description="DUF2231" evidence="2">
    <location>
        <begin position="13"/>
        <end position="133"/>
    </location>
</feature>
<dbReference type="EMBL" id="VYQB01000005">
    <property type="protein sequence ID" value="KAA9018130.1"/>
    <property type="molecule type" value="Genomic_DNA"/>
</dbReference>
<keyword evidence="6" id="KW-1185">Reference proteome</keyword>
<dbReference type="RefSeq" id="WP_150425325.1">
    <property type="nucleotide sequence ID" value="NZ_VYQA01000005.1"/>
</dbReference>
<keyword evidence="1" id="KW-0472">Membrane</keyword>
<comment type="caution">
    <text evidence="4">The sequence shown here is derived from an EMBL/GenBank/DDBJ whole genome shotgun (WGS) entry which is preliminary data.</text>
</comment>
<feature type="transmembrane region" description="Helical" evidence="1">
    <location>
        <begin position="12"/>
        <end position="31"/>
    </location>
</feature>